<proteinExistence type="predicted"/>
<evidence type="ECO:0000313" key="3">
    <source>
        <dbReference type="Proteomes" id="UP001566132"/>
    </source>
</evidence>
<comment type="caution">
    <text evidence="2">The sequence shown here is derived from an EMBL/GenBank/DDBJ whole genome shotgun (WGS) entry which is preliminary data.</text>
</comment>
<evidence type="ECO:0000256" key="1">
    <source>
        <dbReference type="SAM" id="MobiDB-lite"/>
    </source>
</evidence>
<feature type="region of interest" description="Disordered" evidence="1">
    <location>
        <begin position="27"/>
        <end position="55"/>
    </location>
</feature>
<protein>
    <submittedName>
        <fullName evidence="2">Uncharacterized protein</fullName>
    </submittedName>
</protein>
<evidence type="ECO:0000313" key="2">
    <source>
        <dbReference type="EMBL" id="KAL1488369.1"/>
    </source>
</evidence>
<dbReference type="AlphaFoldDB" id="A0ABD1E1B7"/>
<organism evidence="2 3">
    <name type="scientific">Hypothenemus hampei</name>
    <name type="common">Coffee berry borer</name>
    <dbReference type="NCBI Taxonomy" id="57062"/>
    <lineage>
        <taxon>Eukaryota</taxon>
        <taxon>Metazoa</taxon>
        <taxon>Ecdysozoa</taxon>
        <taxon>Arthropoda</taxon>
        <taxon>Hexapoda</taxon>
        <taxon>Insecta</taxon>
        <taxon>Pterygota</taxon>
        <taxon>Neoptera</taxon>
        <taxon>Endopterygota</taxon>
        <taxon>Coleoptera</taxon>
        <taxon>Polyphaga</taxon>
        <taxon>Cucujiformia</taxon>
        <taxon>Curculionidae</taxon>
        <taxon>Scolytinae</taxon>
        <taxon>Hypothenemus</taxon>
    </lineage>
</organism>
<feature type="compositionally biased region" description="Low complexity" evidence="1">
    <location>
        <begin position="27"/>
        <end position="42"/>
    </location>
</feature>
<gene>
    <name evidence="2" type="ORF">ABEB36_014846</name>
</gene>
<accession>A0ABD1E1B7</accession>
<sequence>MPDKRKLVEFKSKIKKKMKKIEQMLEKFASSDSDSDDAPASVSEHEDDSETVDQQKRQVIETPLDDILGAYPLNDNTEGPEIAADLAIRWQSYLSSGLDKDTRKSLLEQ</sequence>
<dbReference type="Proteomes" id="UP001566132">
    <property type="component" value="Unassembled WGS sequence"/>
</dbReference>
<name>A0ABD1E1B7_HYPHA</name>
<dbReference type="EMBL" id="JBDJPC010000014">
    <property type="protein sequence ID" value="KAL1488369.1"/>
    <property type="molecule type" value="Genomic_DNA"/>
</dbReference>
<keyword evidence="3" id="KW-1185">Reference proteome</keyword>
<reference evidence="2 3" key="1">
    <citation type="submission" date="2024-05" db="EMBL/GenBank/DDBJ databases">
        <title>Genetic variation in Jamaican populations of the coffee berry borer (Hypothenemus hampei).</title>
        <authorList>
            <person name="Errbii M."/>
            <person name="Myrie A."/>
        </authorList>
    </citation>
    <scope>NUCLEOTIDE SEQUENCE [LARGE SCALE GENOMIC DNA]</scope>
    <source>
        <strain evidence="2">JA-Hopewell-2020-01-JO</strain>
        <tissue evidence="2">Whole body</tissue>
    </source>
</reference>